<keyword evidence="4" id="KW-1185">Reference proteome</keyword>
<accession>A0A1M2VWY5</accession>
<proteinExistence type="predicted"/>
<organism evidence="1 4">
    <name type="scientific">Trametes pubescens</name>
    <name type="common">White-rot fungus</name>
    <dbReference type="NCBI Taxonomy" id="154538"/>
    <lineage>
        <taxon>Eukaryota</taxon>
        <taxon>Fungi</taxon>
        <taxon>Dikarya</taxon>
        <taxon>Basidiomycota</taxon>
        <taxon>Agaricomycotina</taxon>
        <taxon>Agaricomycetes</taxon>
        <taxon>Polyporales</taxon>
        <taxon>Polyporaceae</taxon>
        <taxon>Trametes</taxon>
    </lineage>
</organism>
<dbReference type="Proteomes" id="UP000184267">
    <property type="component" value="Unassembled WGS sequence"/>
</dbReference>
<name>A0A1M2VWY5_TRAPU</name>
<dbReference type="EMBL" id="MNAD01000349">
    <property type="protein sequence ID" value="OJT13930.1"/>
    <property type="molecule type" value="Genomic_DNA"/>
</dbReference>
<comment type="caution">
    <text evidence="1">The sequence shown here is derived from an EMBL/GenBank/DDBJ whole genome shotgun (WGS) entry which is preliminary data.</text>
</comment>
<reference evidence="1 4" key="1">
    <citation type="submission" date="2016-10" db="EMBL/GenBank/DDBJ databases">
        <title>Genome sequence of the basidiomycete white-rot fungus Trametes pubescens.</title>
        <authorList>
            <person name="Makela M.R."/>
            <person name="Granchi Z."/>
            <person name="Peng M."/>
            <person name="De Vries R.P."/>
            <person name="Grigoriev I."/>
            <person name="Riley R."/>
            <person name="Hilden K."/>
        </authorList>
    </citation>
    <scope>NUCLEOTIDE SEQUENCE [LARGE SCALE GENOMIC DNA]</scope>
    <source>
        <strain evidence="1 4">FBCC735</strain>
    </source>
</reference>
<evidence type="ECO:0000313" key="3">
    <source>
        <dbReference type="EMBL" id="OJT13941.1"/>
    </source>
</evidence>
<evidence type="ECO:0000313" key="2">
    <source>
        <dbReference type="EMBL" id="OJT13930.1"/>
    </source>
</evidence>
<evidence type="ECO:0000313" key="4">
    <source>
        <dbReference type="Proteomes" id="UP000184267"/>
    </source>
</evidence>
<evidence type="ECO:0000313" key="1">
    <source>
        <dbReference type="EMBL" id="OJT12030.1"/>
    </source>
</evidence>
<dbReference type="AlphaFoldDB" id="A0A1M2VWY5"/>
<sequence length="103" mass="11805">MSYIGRIHTSALTFSETVENFVVRVDYSIEMRIPWGIPRFPIKIRMRKIDEEGRGYQVILVVYVREAYGRWYLRTLRRTTRIISTSVSTDGGADDSGSGAVNV</sequence>
<dbReference type="EMBL" id="MNAD01000538">
    <property type="protein sequence ID" value="OJT12030.1"/>
    <property type="molecule type" value="Genomic_DNA"/>
</dbReference>
<dbReference type="EMBL" id="MNAD01000348">
    <property type="protein sequence ID" value="OJT13941.1"/>
    <property type="molecule type" value="Genomic_DNA"/>
</dbReference>
<protein>
    <submittedName>
        <fullName evidence="1">Uncharacterized protein</fullName>
    </submittedName>
</protein>
<gene>
    <name evidence="1" type="ORF">TRAPUB_11440</name>
    <name evidence="3" type="ORF">TRAPUB_9511</name>
    <name evidence="2" type="ORF">TRAPUB_9518</name>
</gene>